<evidence type="ECO:0008006" key="3">
    <source>
        <dbReference type="Google" id="ProtNLM"/>
    </source>
</evidence>
<evidence type="ECO:0000313" key="1">
    <source>
        <dbReference type="EMBL" id="PWJ55814.1"/>
    </source>
</evidence>
<dbReference type="AlphaFoldDB" id="A0A316AFX7"/>
<dbReference type="Proteomes" id="UP000245469">
    <property type="component" value="Unassembled WGS sequence"/>
</dbReference>
<comment type="caution">
    <text evidence="1">The sequence shown here is derived from an EMBL/GenBank/DDBJ whole genome shotgun (WGS) entry which is preliminary data.</text>
</comment>
<protein>
    <recommendedName>
        <fullName evidence="3">WXG100 family type VII secretion target</fullName>
    </recommendedName>
</protein>
<sequence length="104" mass="10972">MPNLSGHVPNLGGVRASLAAGDDLAQLAARLHGAAEAVRGQETVHRELLALDWQGSAASTFRFVVAGRVERLVRLAGELDELAHSAEWRAAAGQALRAAEGWPQ</sequence>
<accession>A0A316AFX7</accession>
<keyword evidence="2" id="KW-1185">Reference proteome</keyword>
<name>A0A316AFX7_9ACTN</name>
<dbReference type="EMBL" id="QGDQ01000002">
    <property type="protein sequence ID" value="PWJ55814.1"/>
    <property type="molecule type" value="Genomic_DNA"/>
</dbReference>
<evidence type="ECO:0000313" key="2">
    <source>
        <dbReference type="Proteomes" id="UP000245469"/>
    </source>
</evidence>
<proteinExistence type="predicted"/>
<reference evidence="1 2" key="1">
    <citation type="submission" date="2018-03" db="EMBL/GenBank/DDBJ databases">
        <title>Genomic Encyclopedia of Archaeal and Bacterial Type Strains, Phase II (KMG-II): from individual species to whole genera.</title>
        <authorList>
            <person name="Goeker M."/>
        </authorList>
    </citation>
    <scope>NUCLEOTIDE SEQUENCE [LARGE SCALE GENOMIC DNA]</scope>
    <source>
        <strain evidence="1 2">DSM 44889</strain>
    </source>
</reference>
<organism evidence="1 2">
    <name type="scientific">Quadrisphaera granulorum</name>
    <dbReference type="NCBI Taxonomy" id="317664"/>
    <lineage>
        <taxon>Bacteria</taxon>
        <taxon>Bacillati</taxon>
        <taxon>Actinomycetota</taxon>
        <taxon>Actinomycetes</taxon>
        <taxon>Kineosporiales</taxon>
        <taxon>Kineosporiaceae</taxon>
        <taxon>Quadrisphaera</taxon>
    </lineage>
</organism>
<gene>
    <name evidence="1" type="ORF">BXY45_102180</name>
</gene>